<feature type="domain" description="Peptidase S74" evidence="2">
    <location>
        <begin position="1"/>
        <end position="85"/>
    </location>
</feature>
<dbReference type="EMBL" id="LAZR01065543">
    <property type="protein sequence ID" value="KKK55334.1"/>
    <property type="molecule type" value="Genomic_DNA"/>
</dbReference>
<protein>
    <recommendedName>
        <fullName evidence="2">Peptidase S74 domain-containing protein</fullName>
    </recommendedName>
</protein>
<evidence type="ECO:0000313" key="3">
    <source>
        <dbReference type="EMBL" id="KKK55334.1"/>
    </source>
</evidence>
<comment type="caution">
    <text evidence="3">The sequence shown here is derived from an EMBL/GenBank/DDBJ whole genome shotgun (WGS) entry which is preliminary data.</text>
</comment>
<proteinExistence type="predicted"/>
<accession>A0A0F8YMC0</accession>
<organism evidence="3">
    <name type="scientific">marine sediment metagenome</name>
    <dbReference type="NCBI Taxonomy" id="412755"/>
    <lineage>
        <taxon>unclassified sequences</taxon>
        <taxon>metagenomes</taxon>
        <taxon>ecological metagenomes</taxon>
    </lineage>
</organism>
<reference evidence="3" key="1">
    <citation type="journal article" date="2015" name="Nature">
        <title>Complex archaea that bridge the gap between prokaryotes and eukaryotes.</title>
        <authorList>
            <person name="Spang A."/>
            <person name="Saw J.H."/>
            <person name="Jorgensen S.L."/>
            <person name="Zaremba-Niedzwiedzka K."/>
            <person name="Martijn J."/>
            <person name="Lind A.E."/>
            <person name="van Eijk R."/>
            <person name="Schleper C."/>
            <person name="Guy L."/>
            <person name="Ettema T.J."/>
        </authorList>
    </citation>
    <scope>NUCLEOTIDE SEQUENCE</scope>
</reference>
<dbReference type="PROSITE" id="PS51688">
    <property type="entry name" value="ICA"/>
    <property type="match status" value="1"/>
</dbReference>
<feature type="compositionally biased region" description="Basic and acidic residues" evidence="1">
    <location>
        <begin position="85"/>
        <end position="100"/>
    </location>
</feature>
<gene>
    <name evidence="3" type="ORF">LCGC14_3075600</name>
</gene>
<dbReference type="InterPro" id="IPR030392">
    <property type="entry name" value="S74_ICA"/>
</dbReference>
<evidence type="ECO:0000256" key="1">
    <source>
        <dbReference type="SAM" id="MobiDB-lite"/>
    </source>
</evidence>
<evidence type="ECO:0000259" key="2">
    <source>
        <dbReference type="PROSITE" id="PS51688"/>
    </source>
</evidence>
<dbReference type="AlphaFoldDB" id="A0A0F8YMC0"/>
<feature type="region of interest" description="Disordered" evidence="1">
    <location>
        <begin position="85"/>
        <end position="107"/>
    </location>
</feature>
<name>A0A0F8YMC0_9ZZZZ</name>
<sequence>MFGLDFIRKLKPCKWRYKPPLDDGVEHFGFIAQDVDEIAPKEKYAFVVGGQDNDLHGMHLGEFIGPLTKAIQELDAKVTELENELKNRGGDGLESGRVENDQVSDNDSLGFGHDMAAYLGNLRGA</sequence>
<dbReference type="Pfam" id="PF13884">
    <property type="entry name" value="Peptidase_S74"/>
    <property type="match status" value="1"/>
</dbReference>